<reference evidence="1" key="1">
    <citation type="submission" date="2024-03" db="EMBL/GenBank/DDBJ databases">
        <title>Human intestinal bacterial collection.</title>
        <authorList>
            <person name="Pauvert C."/>
            <person name="Hitch T.C.A."/>
            <person name="Clavel T."/>
        </authorList>
    </citation>
    <scope>NUCLEOTIDE SEQUENCE</scope>
    <source>
        <strain evidence="1">CLA-AA-H227</strain>
    </source>
</reference>
<sequence>MLKKSIFIVIVSLITLSINQSVFAFTNSNQEQTIQSADDFYNIAVDKQRYEEYNDAKLKMRELTTIKGLPKVFEDVDSDYFNKQGKNYKNDFIEYTQRFNPERQVYYYFNLREAENDIFYQSAMFDAKTKELIYADKGNW</sequence>
<gene>
    <name evidence="1" type="ORF">WMO40_17295</name>
</gene>
<evidence type="ECO:0000313" key="2">
    <source>
        <dbReference type="Proteomes" id="UP001439875"/>
    </source>
</evidence>
<evidence type="ECO:0000313" key="1">
    <source>
        <dbReference type="EMBL" id="MEQ2528443.1"/>
    </source>
</evidence>
<accession>A0ACC6SF46</accession>
<dbReference type="EMBL" id="JBBMEW010000018">
    <property type="protein sequence ID" value="MEQ2528443.1"/>
    <property type="molecule type" value="Genomic_DNA"/>
</dbReference>
<comment type="caution">
    <text evidence="1">The sequence shown here is derived from an EMBL/GenBank/DDBJ whole genome shotgun (WGS) entry which is preliminary data.</text>
</comment>
<name>A0ACC6SF46_9BACI</name>
<protein>
    <submittedName>
        <fullName evidence="1">Uncharacterized protein</fullName>
    </submittedName>
</protein>
<keyword evidence="2" id="KW-1185">Reference proteome</keyword>
<proteinExistence type="predicted"/>
<organism evidence="1 2">
    <name type="scientific">Robertmurraya yapensis</name>
    <name type="common">ex Hitch et al 2024</name>
    <dbReference type="NCBI Taxonomy" id="3133160"/>
    <lineage>
        <taxon>Bacteria</taxon>
        <taxon>Bacillati</taxon>
        <taxon>Bacillota</taxon>
        <taxon>Bacilli</taxon>
        <taxon>Bacillales</taxon>
        <taxon>Bacillaceae</taxon>
        <taxon>Robertmurraya</taxon>
    </lineage>
</organism>
<dbReference type="Proteomes" id="UP001439875">
    <property type="component" value="Unassembled WGS sequence"/>
</dbReference>